<reference evidence="2 3" key="1">
    <citation type="submission" date="2019-11" db="EMBL/GenBank/DDBJ databases">
        <authorList>
            <person name="Im W.T."/>
        </authorList>
    </citation>
    <scope>NUCLEOTIDE SEQUENCE [LARGE SCALE GENOMIC DNA]</scope>
    <source>
        <strain evidence="2 3">SB-02</strain>
    </source>
</reference>
<sequence length="235" mass="25542">MFPTLIAASFAGCTKRSAGTGPNVVVPPPDTLPTLAKLNYLALGDSYTIGQSVAVDSRFPHQAVAILNSRGYRLNEPQYIAQTGWTTGALLNAIQTQNPTANFDVVSLLIGVNNQYQQRSQEEYRQQFSSCLQQAIRLAGNRKNRVFVLSIPDYSVTPFARNADTAKIAREIDEFNRINKEITLAAGIVYIDITPGSREGRTDASLIAGDGLHPSGKEYAKWAALLADAMAPVLR</sequence>
<keyword evidence="3" id="KW-1185">Reference proteome</keyword>
<dbReference type="CDD" id="cd01832">
    <property type="entry name" value="SGNH_hydrolase_like_1"/>
    <property type="match status" value="1"/>
</dbReference>
<dbReference type="Proteomes" id="UP000426027">
    <property type="component" value="Chromosome"/>
</dbReference>
<evidence type="ECO:0000313" key="3">
    <source>
        <dbReference type="Proteomes" id="UP000426027"/>
    </source>
</evidence>
<proteinExistence type="predicted"/>
<name>A0A6I6GY27_9BACT</name>
<evidence type="ECO:0000259" key="1">
    <source>
        <dbReference type="Pfam" id="PF13472"/>
    </source>
</evidence>
<dbReference type="InterPro" id="IPR013830">
    <property type="entry name" value="SGNH_hydro"/>
</dbReference>
<dbReference type="SUPFAM" id="SSF52266">
    <property type="entry name" value="SGNH hydrolase"/>
    <property type="match status" value="1"/>
</dbReference>
<dbReference type="EMBL" id="CP046566">
    <property type="protein sequence ID" value="QGW29999.1"/>
    <property type="molecule type" value="Genomic_DNA"/>
</dbReference>
<accession>A0A6I6GY27</accession>
<feature type="domain" description="SGNH hydrolase-type esterase" evidence="1">
    <location>
        <begin position="42"/>
        <end position="219"/>
    </location>
</feature>
<evidence type="ECO:0000313" key="2">
    <source>
        <dbReference type="EMBL" id="QGW29999.1"/>
    </source>
</evidence>
<dbReference type="InterPro" id="IPR036514">
    <property type="entry name" value="SGNH_hydro_sf"/>
</dbReference>
<dbReference type="Pfam" id="PF13472">
    <property type="entry name" value="Lipase_GDSL_2"/>
    <property type="match status" value="1"/>
</dbReference>
<gene>
    <name evidence="2" type="ORF">GLV81_05730</name>
</gene>
<protein>
    <submittedName>
        <fullName evidence="2">SGNH/GDSL hydrolase family protein</fullName>
    </submittedName>
</protein>
<dbReference type="Gene3D" id="3.40.50.1110">
    <property type="entry name" value="SGNH hydrolase"/>
    <property type="match status" value="1"/>
</dbReference>
<keyword evidence="2" id="KW-0378">Hydrolase</keyword>
<dbReference type="AlphaFoldDB" id="A0A6I6GY27"/>
<dbReference type="KEGG" id="fls:GLV81_05730"/>
<organism evidence="2 3">
    <name type="scientific">Phnomibacter ginsenosidimutans</name>
    <dbReference type="NCBI Taxonomy" id="2676868"/>
    <lineage>
        <taxon>Bacteria</taxon>
        <taxon>Pseudomonadati</taxon>
        <taxon>Bacteroidota</taxon>
        <taxon>Chitinophagia</taxon>
        <taxon>Chitinophagales</taxon>
        <taxon>Chitinophagaceae</taxon>
        <taxon>Phnomibacter</taxon>
    </lineage>
</organism>
<dbReference type="GO" id="GO:0016788">
    <property type="term" value="F:hydrolase activity, acting on ester bonds"/>
    <property type="evidence" value="ECO:0007669"/>
    <property type="project" value="UniProtKB-ARBA"/>
</dbReference>